<gene>
    <name evidence="1" type="ORF">VUQ09_01715</name>
</gene>
<dbReference type="EMBL" id="CP142434">
    <property type="protein sequence ID" value="XBC48131.1"/>
    <property type="molecule type" value="Genomic_DNA"/>
</dbReference>
<protein>
    <submittedName>
        <fullName evidence="1">HNHc nuclease</fullName>
    </submittedName>
</protein>
<evidence type="ECO:0000313" key="1">
    <source>
        <dbReference type="EMBL" id="XBC48131.1"/>
    </source>
</evidence>
<organism evidence="1">
    <name type="scientific">Dolosigranulum savutiense</name>
    <dbReference type="NCBI Taxonomy" id="3110288"/>
    <lineage>
        <taxon>Bacteria</taxon>
        <taxon>Bacillati</taxon>
        <taxon>Bacillota</taxon>
        <taxon>Bacilli</taxon>
        <taxon>Lactobacillales</taxon>
        <taxon>Carnobacteriaceae</taxon>
        <taxon>Dolosigranulum</taxon>
    </lineage>
</organism>
<name>A0AB74TZI9_9LACT</name>
<reference evidence="1" key="1">
    <citation type="submission" date="2023-12" db="EMBL/GenBank/DDBJ databases">
        <title>Dolosigranulum savutii sp. nov. isolated from human upper respiratory samples collected in Botswana.</title>
        <authorList>
            <person name="Kelly M.S."/>
        </authorList>
    </citation>
    <scope>NUCLEOTIDE SEQUENCE</scope>
    <source>
        <strain evidence="1">MSK312</strain>
    </source>
</reference>
<dbReference type="AlphaFoldDB" id="A0AB74TZI9"/>
<proteinExistence type="predicted"/>
<dbReference type="Pfam" id="PF16784">
    <property type="entry name" value="HNHc_6"/>
    <property type="match status" value="1"/>
</dbReference>
<sequence length="227" mass="26465">MEIKGVIQHAESDRITIKAKDNINIQDLRKNTINGNIFAIVDVYERDTITELQRKHFFALCGDYEMYTGVPIEAVTSWFKVKFMQEAGLDELPSLARNRMKKSTASELLEFMIAYMIQNDIPFRKQQFYLTTDQNKMLYALTMKRLCWVCGKPHSDLHHATNLVGMGGKRSRHEHTQSKFMCLCRQHHQEVHQIGLSEFREKHHLKEIKLNRDDLKELGIIGGNTNE</sequence>
<accession>A0AB74TZI9</accession>
<dbReference type="RefSeq" id="WP_347298146.1">
    <property type="nucleotide sequence ID" value="NZ_CP142434.1"/>
</dbReference>
<dbReference type="InterPro" id="IPR041242">
    <property type="entry name" value="HNHc_6"/>
</dbReference>